<proteinExistence type="predicted"/>
<accession>A0A7I7QG98</accession>
<dbReference type="AlphaFoldDB" id="A0A7I7QG98"/>
<reference evidence="1 2" key="1">
    <citation type="journal article" date="2019" name="Emerg. Microbes Infect.">
        <title>Comprehensive subspecies identification of 175 nontuberculous mycobacteria species based on 7547 genomic profiles.</title>
        <authorList>
            <person name="Matsumoto Y."/>
            <person name="Kinjo T."/>
            <person name="Motooka D."/>
            <person name="Nabeya D."/>
            <person name="Jung N."/>
            <person name="Uechi K."/>
            <person name="Horii T."/>
            <person name="Iida T."/>
            <person name="Fujita J."/>
            <person name="Nakamura S."/>
        </authorList>
    </citation>
    <scope>NUCLEOTIDE SEQUENCE [LARGE SCALE GENOMIC DNA]</scope>
    <source>
        <strain evidence="1 2">JCM 17783</strain>
    </source>
</reference>
<dbReference type="KEGG" id="msto:MSTO_51910"/>
<sequence>MVDDAGAQRWQTLGMLASALAGRAVAVAGLSSGEPAWTDGQTIHVDMDAPARAKLEAVAVQASMIAAGSLDPGVLRCLVRHP</sequence>
<organism evidence="1 2">
    <name type="scientific">Mycobacterium stomatepiae</name>
    <dbReference type="NCBI Taxonomy" id="470076"/>
    <lineage>
        <taxon>Bacteria</taxon>
        <taxon>Bacillati</taxon>
        <taxon>Actinomycetota</taxon>
        <taxon>Actinomycetes</taxon>
        <taxon>Mycobacteriales</taxon>
        <taxon>Mycobacteriaceae</taxon>
        <taxon>Mycobacterium</taxon>
        <taxon>Mycobacterium simiae complex</taxon>
    </lineage>
</organism>
<protein>
    <submittedName>
        <fullName evidence="1">Uncharacterized protein</fullName>
    </submittedName>
</protein>
<dbReference type="EMBL" id="AP022587">
    <property type="protein sequence ID" value="BBY24986.1"/>
    <property type="molecule type" value="Genomic_DNA"/>
</dbReference>
<gene>
    <name evidence="1" type="ORF">MSTO_51910</name>
</gene>
<keyword evidence="2" id="KW-1185">Reference proteome</keyword>
<evidence type="ECO:0000313" key="2">
    <source>
        <dbReference type="Proteomes" id="UP000467130"/>
    </source>
</evidence>
<evidence type="ECO:0000313" key="1">
    <source>
        <dbReference type="EMBL" id="BBY24986.1"/>
    </source>
</evidence>
<dbReference type="Proteomes" id="UP000467130">
    <property type="component" value="Chromosome"/>
</dbReference>
<name>A0A7I7QG98_9MYCO</name>